<evidence type="ECO:0000256" key="1">
    <source>
        <dbReference type="SAM" id="MobiDB-lite"/>
    </source>
</evidence>
<feature type="region of interest" description="Disordered" evidence="1">
    <location>
        <begin position="246"/>
        <end position="282"/>
    </location>
</feature>
<dbReference type="AlphaFoldDB" id="A0AA35Z0A6"/>
<organism evidence="2 3">
    <name type="scientific">Lactuca saligna</name>
    <name type="common">Willowleaf lettuce</name>
    <dbReference type="NCBI Taxonomy" id="75948"/>
    <lineage>
        <taxon>Eukaryota</taxon>
        <taxon>Viridiplantae</taxon>
        <taxon>Streptophyta</taxon>
        <taxon>Embryophyta</taxon>
        <taxon>Tracheophyta</taxon>
        <taxon>Spermatophyta</taxon>
        <taxon>Magnoliopsida</taxon>
        <taxon>eudicotyledons</taxon>
        <taxon>Gunneridae</taxon>
        <taxon>Pentapetalae</taxon>
        <taxon>asterids</taxon>
        <taxon>campanulids</taxon>
        <taxon>Asterales</taxon>
        <taxon>Asteraceae</taxon>
        <taxon>Cichorioideae</taxon>
        <taxon>Cichorieae</taxon>
        <taxon>Lactucinae</taxon>
        <taxon>Lactuca</taxon>
    </lineage>
</organism>
<dbReference type="Proteomes" id="UP001177003">
    <property type="component" value="Chromosome 5"/>
</dbReference>
<evidence type="ECO:0000313" key="3">
    <source>
        <dbReference type="Proteomes" id="UP001177003"/>
    </source>
</evidence>
<dbReference type="EMBL" id="OX465081">
    <property type="protein sequence ID" value="CAI9283580.1"/>
    <property type="molecule type" value="Genomic_DNA"/>
</dbReference>
<accession>A0AA35Z0A6</accession>
<feature type="compositionally biased region" description="Low complexity" evidence="1">
    <location>
        <begin position="100"/>
        <end position="109"/>
    </location>
</feature>
<feature type="region of interest" description="Disordered" evidence="1">
    <location>
        <begin position="28"/>
        <end position="52"/>
    </location>
</feature>
<sequence length="282" mass="31505">MLKRVDPTNLILMTYLALINPNDETGVLLAKPNEDSSNKSQGTKKDDKSTTKHIVQLSKTTTKPVETTIVDTHTETIPLNFGVLKRIKKKAHPSRKSPERSSSFSPFFTRKPHVTQKGVIIHEVQALVSPTSKKRRATDMDKHISKKIKKRKLTPVIPPEVSLTKSFHEEVRASGILTHISDTDVNVTMGERDSNKEHPMITHDIINTITINTLFYLPPFIIPIIPVSSSPTFTHILNKPLTSLFSSQSTNPLKSIDDTETDDGGFGGTFDDLEFDQKKKTS</sequence>
<name>A0AA35Z0A6_LACSI</name>
<evidence type="ECO:0000313" key="2">
    <source>
        <dbReference type="EMBL" id="CAI9283580.1"/>
    </source>
</evidence>
<feature type="compositionally biased region" description="Basic and acidic residues" evidence="1">
    <location>
        <begin position="32"/>
        <end position="50"/>
    </location>
</feature>
<gene>
    <name evidence="2" type="ORF">LSALG_LOCUS23168</name>
</gene>
<proteinExistence type="predicted"/>
<protein>
    <submittedName>
        <fullName evidence="2">Uncharacterized protein</fullName>
    </submittedName>
</protein>
<reference evidence="2" key="1">
    <citation type="submission" date="2023-04" db="EMBL/GenBank/DDBJ databases">
        <authorList>
            <person name="Vijverberg K."/>
            <person name="Xiong W."/>
            <person name="Schranz E."/>
        </authorList>
    </citation>
    <scope>NUCLEOTIDE SEQUENCE</scope>
</reference>
<keyword evidence="3" id="KW-1185">Reference proteome</keyword>
<feature type="region of interest" description="Disordered" evidence="1">
    <location>
        <begin position="88"/>
        <end position="109"/>
    </location>
</feature>